<evidence type="ECO:0000256" key="2">
    <source>
        <dbReference type="ARBA" id="ARBA00007401"/>
    </source>
</evidence>
<sequence>MDLINDWENIEVLHKNRLPERSYFIPYQNTQSAMTNQRGNSENVKSLNGLWKFHYAESPSEAPEGFFQDTEKVREWDDIIVPSCWQMKGYGRPHYTNKQYPFPVDPPRVPTENPTGSYQRTFYIGENDLNNKTIIRFEGVDSAFHLWINGSEVGYSQGSRVPAEFDITSFIQKGKNTVSVRVYQWSDASYIEDQDMWWLSGIFRDVYLLMQQEFHIRDFKVNTILDENYQDATLKVDTYLEGDATEHVLLEYTLYDQKNNMIEKVNKHIANTGSSKSESIEIFVKNPSKWSAENPSLYHLNIILKTTEDKIVEVIPVKVGFRSVELKNGLLIFNGVPIMLKGVNRHDHHPDFGRTVSYENMEADIRLMKQFNINAVRTAHYPNDPLFYDLCDEYGLYVIDEADLECHGFENIGEPNKISDDKNWEAAYLDRMKRMVERDKNHPSIFMWSLGNESGYGRNHQAMYEWAKQNDPARLIHYEGECRAIMNKGKLEEIKEPESSDVFTTMYTDIDTLEQLGKKEALKKPHILCEYAHAMGNSPGNLKEYWDLFYKYDRLQGGFVWEWCDHGLRTTAENGKQYFAYGGDFGDYPNDSNFVMDGLTMSDHTPSPSLYEYKKVLEPVQMKGIDLEKGIFELKNRYDFLSLDYLQLVWKITNDKKIIDSGRMTLPEIAAGESSTIELNYSLSSPQNQTVDYLLDVSFVLAKPVTWADENYEIAWEQFQLTKDAGPTIPKHSTPELIGVHEENNRLKISGEDFDIAFNTTTGTVEHWIYKGVDVIEKGPRFNGWRALIDNDHYTTGKWKPQSNKDFWGKYGLNCLQHRLDSLHYQLAEDKHHVQINILSRIAPPKLAWGINVMYSYTVYGDGEVNMEITGEFSGEKPETIPRIGTRFSLPKEFSQVVWKGRGPGDSYADSKLANRFGIWERDLTDLYTEYAFPQENGNRHEVAWASFTNQSGTGLLVKGFPSFDFSAHEFSIEQLDKASHAYKLLKEDKITLNIDYKQHGLGSASCGPDVLDKYKLKTNNFTYKISLRPYSKNEIAPETLAKHTKGW</sequence>
<keyword evidence="11" id="KW-1185">Reference proteome</keyword>
<keyword evidence="6 8" id="KW-0326">Glycosidase</keyword>
<dbReference type="GO" id="GO:0004565">
    <property type="term" value="F:beta-galactosidase activity"/>
    <property type="evidence" value="ECO:0007669"/>
    <property type="project" value="UniProtKB-EC"/>
</dbReference>
<dbReference type="InterPro" id="IPR017853">
    <property type="entry name" value="GH"/>
</dbReference>
<dbReference type="Pfam" id="PF00703">
    <property type="entry name" value="Glyco_hydro_2"/>
    <property type="match status" value="1"/>
</dbReference>
<dbReference type="EMBL" id="PREZ01000005">
    <property type="protein sequence ID" value="PPA69632.1"/>
    <property type="molecule type" value="Genomic_DNA"/>
</dbReference>
<evidence type="ECO:0000313" key="11">
    <source>
        <dbReference type="Proteomes" id="UP000239047"/>
    </source>
</evidence>
<dbReference type="InterPro" id="IPR050347">
    <property type="entry name" value="Bact_Beta-galactosidase"/>
</dbReference>
<dbReference type="AlphaFoldDB" id="A0A2S5G9F6"/>
<dbReference type="InterPro" id="IPR011013">
    <property type="entry name" value="Gal_mutarotase_sf_dom"/>
</dbReference>
<dbReference type="RefSeq" id="WP_104058625.1">
    <property type="nucleotide sequence ID" value="NZ_PREZ01000005.1"/>
</dbReference>
<dbReference type="PANTHER" id="PTHR46323">
    <property type="entry name" value="BETA-GALACTOSIDASE"/>
    <property type="match status" value="1"/>
</dbReference>
<dbReference type="GO" id="GO:0005990">
    <property type="term" value="P:lactose catabolic process"/>
    <property type="evidence" value="ECO:0007669"/>
    <property type="project" value="TreeGrafter"/>
</dbReference>
<dbReference type="Gene3D" id="3.20.20.80">
    <property type="entry name" value="Glycosidases"/>
    <property type="match status" value="1"/>
</dbReference>
<accession>A0A2S5G9F6</accession>
<dbReference type="Pfam" id="PF02929">
    <property type="entry name" value="Bgal_small_N"/>
    <property type="match status" value="1"/>
</dbReference>
<dbReference type="Proteomes" id="UP000239047">
    <property type="component" value="Unassembled WGS sequence"/>
</dbReference>
<comment type="catalytic activity">
    <reaction evidence="1 8">
        <text>Hydrolysis of terminal non-reducing beta-D-galactose residues in beta-D-galactosides.</text>
        <dbReference type="EC" id="3.2.1.23"/>
    </reaction>
</comment>
<dbReference type="Gene3D" id="2.70.98.10">
    <property type="match status" value="1"/>
</dbReference>
<dbReference type="Gene3D" id="2.60.40.10">
    <property type="entry name" value="Immunoglobulins"/>
    <property type="match status" value="2"/>
</dbReference>
<dbReference type="SUPFAM" id="SSF51445">
    <property type="entry name" value="(Trans)glycosidases"/>
    <property type="match status" value="1"/>
</dbReference>
<dbReference type="InterPro" id="IPR008979">
    <property type="entry name" value="Galactose-bd-like_sf"/>
</dbReference>
<dbReference type="InterPro" id="IPR023230">
    <property type="entry name" value="Glyco_hydro_2_CS"/>
</dbReference>
<protein>
    <recommendedName>
        <fullName evidence="4 8">Beta-galactosidase</fullName>
        <ecNumber evidence="3 8">3.2.1.23</ecNumber>
    </recommendedName>
    <alternativeName>
        <fullName evidence="7 8">Lactase</fullName>
    </alternativeName>
</protein>
<dbReference type="PROSITE" id="PS00719">
    <property type="entry name" value="GLYCOSYL_HYDROL_F2_1"/>
    <property type="match status" value="1"/>
</dbReference>
<dbReference type="PRINTS" id="PR00132">
    <property type="entry name" value="GLHYDRLASE2"/>
</dbReference>
<dbReference type="FunFam" id="3.20.20.80:FF:000018">
    <property type="entry name" value="Beta-galactosidase"/>
    <property type="match status" value="1"/>
</dbReference>
<dbReference type="SMART" id="SM01038">
    <property type="entry name" value="Bgal_small_N"/>
    <property type="match status" value="1"/>
</dbReference>
<dbReference type="FunFam" id="2.60.40.10:FF:000680">
    <property type="entry name" value="Beta-galactosidase"/>
    <property type="match status" value="1"/>
</dbReference>
<dbReference type="Pfam" id="PF02837">
    <property type="entry name" value="Glyco_hydro_2_N"/>
    <property type="match status" value="1"/>
</dbReference>
<evidence type="ECO:0000256" key="8">
    <source>
        <dbReference type="RuleBase" id="RU361154"/>
    </source>
</evidence>
<comment type="similarity">
    <text evidence="2 8">Belongs to the glycosyl hydrolase 2 family.</text>
</comment>
<dbReference type="InterPro" id="IPR023232">
    <property type="entry name" value="Glyco_hydro_2_AS"/>
</dbReference>
<evidence type="ECO:0000259" key="9">
    <source>
        <dbReference type="SMART" id="SM01038"/>
    </source>
</evidence>
<reference evidence="10 11" key="1">
    <citation type="submission" date="2018-02" db="EMBL/GenBank/DDBJ databases">
        <title>Jeotgalibacillus proteolyticum sp. nov. a protease producing bacterium isolated from ocean sediments of Laizhou Bay.</title>
        <authorList>
            <person name="Li Y."/>
        </authorList>
    </citation>
    <scope>NUCLEOTIDE SEQUENCE [LARGE SCALE GENOMIC DNA]</scope>
    <source>
        <strain evidence="10 11">22-7</strain>
    </source>
</reference>
<dbReference type="OrthoDB" id="9762066at2"/>
<evidence type="ECO:0000256" key="1">
    <source>
        <dbReference type="ARBA" id="ARBA00001412"/>
    </source>
</evidence>
<dbReference type="InterPro" id="IPR006104">
    <property type="entry name" value="Glyco_hydro_2_N"/>
</dbReference>
<organism evidence="10 11">
    <name type="scientific">Jeotgalibacillus proteolyticus</name>
    <dbReference type="NCBI Taxonomy" id="2082395"/>
    <lineage>
        <taxon>Bacteria</taxon>
        <taxon>Bacillati</taxon>
        <taxon>Bacillota</taxon>
        <taxon>Bacilli</taxon>
        <taxon>Bacillales</taxon>
        <taxon>Caryophanaceae</taxon>
        <taxon>Jeotgalibacillus</taxon>
    </lineage>
</organism>
<dbReference type="InterPro" id="IPR013783">
    <property type="entry name" value="Ig-like_fold"/>
</dbReference>
<comment type="caution">
    <text evidence="10">The sequence shown here is derived from an EMBL/GenBank/DDBJ whole genome shotgun (WGS) entry which is preliminary data.</text>
</comment>
<dbReference type="GO" id="GO:0009341">
    <property type="term" value="C:beta-galactosidase complex"/>
    <property type="evidence" value="ECO:0007669"/>
    <property type="project" value="InterPro"/>
</dbReference>
<dbReference type="Pfam" id="PF16353">
    <property type="entry name" value="LacZ_4"/>
    <property type="match status" value="1"/>
</dbReference>
<evidence type="ECO:0000256" key="3">
    <source>
        <dbReference type="ARBA" id="ARBA00012756"/>
    </source>
</evidence>
<name>A0A2S5G9F6_9BACL</name>
<dbReference type="EC" id="3.2.1.23" evidence="3 8"/>
<feature type="domain" description="Beta galactosidase small chain/" evidence="9">
    <location>
        <begin position="748"/>
        <end position="1029"/>
    </location>
</feature>
<keyword evidence="5 8" id="KW-0378">Hydrolase</keyword>
<evidence type="ECO:0000256" key="4">
    <source>
        <dbReference type="ARBA" id="ARBA00013303"/>
    </source>
</evidence>
<dbReference type="GO" id="GO:0030246">
    <property type="term" value="F:carbohydrate binding"/>
    <property type="evidence" value="ECO:0007669"/>
    <property type="project" value="InterPro"/>
</dbReference>
<proteinExistence type="inferred from homology"/>
<dbReference type="InterPro" id="IPR006103">
    <property type="entry name" value="Glyco_hydro_2_cat"/>
</dbReference>
<evidence type="ECO:0000256" key="6">
    <source>
        <dbReference type="ARBA" id="ARBA00023295"/>
    </source>
</evidence>
<dbReference type="SUPFAM" id="SSF74650">
    <property type="entry name" value="Galactose mutarotase-like"/>
    <property type="match status" value="1"/>
</dbReference>
<gene>
    <name evidence="10" type="ORF">C4B60_13885</name>
</gene>
<evidence type="ECO:0000313" key="10">
    <source>
        <dbReference type="EMBL" id="PPA69632.1"/>
    </source>
</evidence>
<dbReference type="InterPro" id="IPR006101">
    <property type="entry name" value="Glyco_hydro_2"/>
</dbReference>
<dbReference type="InterPro" id="IPR014718">
    <property type="entry name" value="GH-type_carb-bd"/>
</dbReference>
<dbReference type="InterPro" id="IPR036156">
    <property type="entry name" value="Beta-gal/glucu_dom_sf"/>
</dbReference>
<dbReference type="InterPro" id="IPR032312">
    <property type="entry name" value="LacZ_4"/>
</dbReference>
<dbReference type="PANTHER" id="PTHR46323:SF2">
    <property type="entry name" value="BETA-GALACTOSIDASE"/>
    <property type="match status" value="1"/>
</dbReference>
<dbReference type="SUPFAM" id="SSF49785">
    <property type="entry name" value="Galactose-binding domain-like"/>
    <property type="match status" value="1"/>
</dbReference>
<dbReference type="InterPro" id="IPR004199">
    <property type="entry name" value="B-gal_small/dom_5"/>
</dbReference>
<dbReference type="PROSITE" id="PS00608">
    <property type="entry name" value="GLYCOSYL_HYDROL_F2_2"/>
    <property type="match status" value="1"/>
</dbReference>
<evidence type="ECO:0000256" key="5">
    <source>
        <dbReference type="ARBA" id="ARBA00022801"/>
    </source>
</evidence>
<dbReference type="InterPro" id="IPR006102">
    <property type="entry name" value="Ig-like_GH2"/>
</dbReference>
<evidence type="ECO:0000256" key="7">
    <source>
        <dbReference type="ARBA" id="ARBA00032230"/>
    </source>
</evidence>
<dbReference type="SUPFAM" id="SSF49303">
    <property type="entry name" value="beta-Galactosidase/glucuronidase domain"/>
    <property type="match status" value="2"/>
</dbReference>
<dbReference type="Pfam" id="PF02836">
    <property type="entry name" value="Glyco_hydro_2_C"/>
    <property type="match status" value="1"/>
</dbReference>
<dbReference type="Gene3D" id="2.60.120.260">
    <property type="entry name" value="Galactose-binding domain-like"/>
    <property type="match status" value="1"/>
</dbReference>